<feature type="transmembrane region" description="Helical" evidence="6">
    <location>
        <begin position="280"/>
        <end position="300"/>
    </location>
</feature>
<dbReference type="CDD" id="cd17324">
    <property type="entry name" value="MFS_NepI_like"/>
    <property type="match status" value="1"/>
</dbReference>
<dbReference type="PANTHER" id="PTHR43124">
    <property type="entry name" value="PURINE EFFLUX PUMP PBUE"/>
    <property type="match status" value="1"/>
</dbReference>
<dbReference type="GO" id="GO:0005886">
    <property type="term" value="C:plasma membrane"/>
    <property type="evidence" value="ECO:0007669"/>
    <property type="project" value="UniProtKB-SubCell"/>
</dbReference>
<evidence type="ECO:0000259" key="7">
    <source>
        <dbReference type="PROSITE" id="PS50850"/>
    </source>
</evidence>
<evidence type="ECO:0000256" key="4">
    <source>
        <dbReference type="ARBA" id="ARBA00022989"/>
    </source>
</evidence>
<evidence type="ECO:0000313" key="8">
    <source>
        <dbReference type="EMBL" id="SAL85273.1"/>
    </source>
</evidence>
<keyword evidence="9" id="KW-1185">Reference proteome</keyword>
<evidence type="ECO:0000256" key="5">
    <source>
        <dbReference type="ARBA" id="ARBA00023136"/>
    </source>
</evidence>
<dbReference type="PROSITE" id="PS50850">
    <property type="entry name" value="MFS"/>
    <property type="match status" value="1"/>
</dbReference>
<feature type="transmembrane region" description="Helical" evidence="6">
    <location>
        <begin position="306"/>
        <end position="328"/>
    </location>
</feature>
<keyword evidence="5 6" id="KW-0472">Membrane</keyword>
<feature type="transmembrane region" description="Helical" evidence="6">
    <location>
        <begin position="108"/>
        <end position="129"/>
    </location>
</feature>
<dbReference type="InterPro" id="IPR020846">
    <property type="entry name" value="MFS_dom"/>
</dbReference>
<reference evidence="8" key="1">
    <citation type="submission" date="2016-01" db="EMBL/GenBank/DDBJ databases">
        <authorList>
            <person name="Peeters C."/>
        </authorList>
    </citation>
    <scope>NUCLEOTIDE SEQUENCE [LARGE SCALE GENOMIC DNA]</scope>
    <source>
        <strain evidence="8">LMG 22940</strain>
    </source>
</reference>
<feature type="transmembrane region" description="Helical" evidence="6">
    <location>
        <begin position="340"/>
        <end position="364"/>
    </location>
</feature>
<dbReference type="PANTHER" id="PTHR43124:SF3">
    <property type="entry name" value="CHLORAMPHENICOL EFFLUX PUMP RV0191"/>
    <property type="match status" value="1"/>
</dbReference>
<feature type="transmembrane region" description="Helical" evidence="6">
    <location>
        <begin position="174"/>
        <end position="195"/>
    </location>
</feature>
<dbReference type="EMBL" id="FCON02000183">
    <property type="protein sequence ID" value="SAL85273.1"/>
    <property type="molecule type" value="Genomic_DNA"/>
</dbReference>
<dbReference type="RefSeq" id="WP_087649430.1">
    <property type="nucleotide sequence ID" value="NZ_FCON02000183.1"/>
</dbReference>
<dbReference type="SUPFAM" id="SSF103473">
    <property type="entry name" value="MFS general substrate transporter"/>
    <property type="match status" value="1"/>
</dbReference>
<feature type="transmembrane region" description="Helical" evidence="6">
    <location>
        <begin position="248"/>
        <end position="268"/>
    </location>
</feature>
<dbReference type="Gene3D" id="1.20.1250.20">
    <property type="entry name" value="MFS general substrate transporter like domains"/>
    <property type="match status" value="1"/>
</dbReference>
<organism evidence="8 9">
    <name type="scientific">Caballeronia choica</name>
    <dbReference type="NCBI Taxonomy" id="326476"/>
    <lineage>
        <taxon>Bacteria</taxon>
        <taxon>Pseudomonadati</taxon>
        <taxon>Pseudomonadota</taxon>
        <taxon>Betaproteobacteria</taxon>
        <taxon>Burkholderiales</taxon>
        <taxon>Burkholderiaceae</taxon>
        <taxon>Caballeronia</taxon>
    </lineage>
</organism>
<proteinExistence type="predicted"/>
<dbReference type="InterPro" id="IPR011701">
    <property type="entry name" value="MFS"/>
</dbReference>
<evidence type="ECO:0000256" key="2">
    <source>
        <dbReference type="ARBA" id="ARBA00022475"/>
    </source>
</evidence>
<feature type="transmembrane region" description="Helical" evidence="6">
    <location>
        <begin position="215"/>
        <end position="236"/>
    </location>
</feature>
<protein>
    <submittedName>
        <fullName evidence="8">Major facilitator transporter</fullName>
    </submittedName>
</protein>
<feature type="transmembrane region" description="Helical" evidence="6">
    <location>
        <begin position="84"/>
        <end position="102"/>
    </location>
</feature>
<dbReference type="InterPro" id="IPR036259">
    <property type="entry name" value="MFS_trans_sf"/>
</dbReference>
<dbReference type="AlphaFoldDB" id="A0A158KX17"/>
<evidence type="ECO:0000313" key="9">
    <source>
        <dbReference type="Proteomes" id="UP000054770"/>
    </source>
</evidence>
<feature type="transmembrane region" description="Helical" evidence="6">
    <location>
        <begin position="370"/>
        <end position="388"/>
    </location>
</feature>
<sequence>MPIQQKDPSRASTYSWPGVLAIALGALSLVVTEFLPVGLLPGISRDLGVAEGTAGLAVTATAILGFLAAPVTAIAIGRADRKRVLLGLTALLIVSSVLSWKAESFATLLIARVILGIGVGGFWAISITAAAKLVPPEKVHAASSIVFAGISIGSVIAVPAGSYISAHADWRDGFVGASVLAIVCFALQFVFLPSLKMKHGVNVRDFFGLLKDPKVRAIFLTVIFIVAGQYAGYTFVTPYLEQITHLSTGIVSVLLFAYGVATVVGNFVGGAFAGRNLHNTVVATVWIFVLSLAAIAAFAASPLFAGLALLVWAVSWGMAPVGTQLWLYNATLHAPEAAQAMNTGVFQLSIGLGSLAGGIAVNHAGLHSSMWLGALILALAVLMVYIVGRMNRQTAVAA</sequence>
<comment type="caution">
    <text evidence="8">The sequence shown here is derived from an EMBL/GenBank/DDBJ whole genome shotgun (WGS) entry which is preliminary data.</text>
</comment>
<feature type="transmembrane region" description="Helical" evidence="6">
    <location>
        <begin position="12"/>
        <end position="35"/>
    </location>
</feature>
<gene>
    <name evidence="8" type="ORF">AWB68_07622</name>
</gene>
<keyword evidence="4 6" id="KW-1133">Transmembrane helix</keyword>
<feature type="transmembrane region" description="Helical" evidence="6">
    <location>
        <begin position="141"/>
        <end position="162"/>
    </location>
</feature>
<keyword evidence="2" id="KW-1003">Cell membrane</keyword>
<dbReference type="InterPro" id="IPR050189">
    <property type="entry name" value="MFS_Efflux_Transporters"/>
</dbReference>
<keyword evidence="3 6" id="KW-0812">Transmembrane</keyword>
<dbReference type="Pfam" id="PF07690">
    <property type="entry name" value="MFS_1"/>
    <property type="match status" value="1"/>
</dbReference>
<dbReference type="Proteomes" id="UP000054770">
    <property type="component" value="Unassembled WGS sequence"/>
</dbReference>
<feature type="domain" description="Major facilitator superfamily (MFS) profile" evidence="7">
    <location>
        <begin position="18"/>
        <end position="392"/>
    </location>
</feature>
<name>A0A158KX17_9BURK</name>
<comment type="subcellular location">
    <subcellularLocation>
        <location evidence="1">Cell membrane</location>
        <topology evidence="1">Multi-pass membrane protein</topology>
    </subcellularLocation>
</comment>
<dbReference type="GO" id="GO:0022857">
    <property type="term" value="F:transmembrane transporter activity"/>
    <property type="evidence" value="ECO:0007669"/>
    <property type="project" value="InterPro"/>
</dbReference>
<feature type="transmembrane region" description="Helical" evidence="6">
    <location>
        <begin position="55"/>
        <end position="77"/>
    </location>
</feature>
<accession>A0A158KX17</accession>
<evidence type="ECO:0000256" key="6">
    <source>
        <dbReference type="SAM" id="Phobius"/>
    </source>
</evidence>
<evidence type="ECO:0000256" key="1">
    <source>
        <dbReference type="ARBA" id="ARBA00004651"/>
    </source>
</evidence>
<evidence type="ECO:0000256" key="3">
    <source>
        <dbReference type="ARBA" id="ARBA00022692"/>
    </source>
</evidence>
<dbReference type="OrthoDB" id="9812189at2"/>